<keyword evidence="8" id="KW-0865">Zymogen</keyword>
<dbReference type="GO" id="GO:0006508">
    <property type="term" value="P:proteolysis"/>
    <property type="evidence" value="ECO:0007669"/>
    <property type="project" value="UniProtKB-KW"/>
</dbReference>
<dbReference type="InterPro" id="IPR050819">
    <property type="entry name" value="Tripeptidyl-peptidase_I"/>
</dbReference>
<reference evidence="12" key="1">
    <citation type="submission" date="2023-03" db="EMBL/GenBank/DDBJ databases">
        <title>Massive genome expansion in bonnet fungi (Mycena s.s.) driven by repeated elements and novel gene families across ecological guilds.</title>
        <authorList>
            <consortium name="Lawrence Berkeley National Laboratory"/>
            <person name="Harder C.B."/>
            <person name="Miyauchi S."/>
            <person name="Viragh M."/>
            <person name="Kuo A."/>
            <person name="Thoen E."/>
            <person name="Andreopoulos B."/>
            <person name="Lu D."/>
            <person name="Skrede I."/>
            <person name="Drula E."/>
            <person name="Henrissat B."/>
            <person name="Morin E."/>
            <person name="Kohler A."/>
            <person name="Barry K."/>
            <person name="LaButti K."/>
            <person name="Morin E."/>
            <person name="Salamov A."/>
            <person name="Lipzen A."/>
            <person name="Mereny Z."/>
            <person name="Hegedus B."/>
            <person name="Baldrian P."/>
            <person name="Stursova M."/>
            <person name="Weitz H."/>
            <person name="Taylor A."/>
            <person name="Grigoriev I.V."/>
            <person name="Nagy L.G."/>
            <person name="Martin F."/>
            <person name="Kauserud H."/>
        </authorList>
    </citation>
    <scope>NUCLEOTIDE SEQUENCE</scope>
    <source>
        <strain evidence="12">CBHHK002</strain>
    </source>
</reference>
<evidence type="ECO:0000256" key="10">
    <source>
        <dbReference type="SAM" id="SignalP"/>
    </source>
</evidence>
<dbReference type="InterPro" id="IPR036852">
    <property type="entry name" value="Peptidase_S8/S53_dom_sf"/>
</dbReference>
<dbReference type="GO" id="GO:0005576">
    <property type="term" value="C:extracellular region"/>
    <property type="evidence" value="ECO:0007669"/>
    <property type="project" value="UniProtKB-SubCell"/>
</dbReference>
<evidence type="ECO:0000256" key="1">
    <source>
        <dbReference type="ARBA" id="ARBA00001913"/>
    </source>
</evidence>
<dbReference type="InterPro" id="IPR030400">
    <property type="entry name" value="Sedolisin_dom"/>
</dbReference>
<feature type="domain" description="Peptidase S53" evidence="11">
    <location>
        <begin position="210"/>
        <end position="581"/>
    </location>
</feature>
<comment type="caution">
    <text evidence="12">The sequence shown here is derived from an EMBL/GenBank/DDBJ whole genome shotgun (WGS) entry which is preliminary data.</text>
</comment>
<evidence type="ECO:0000256" key="8">
    <source>
        <dbReference type="ARBA" id="ARBA00023145"/>
    </source>
</evidence>
<keyword evidence="4" id="KW-0479">Metal-binding</keyword>
<comment type="caution">
    <text evidence="9">Lacks conserved residue(s) required for the propagation of feature annotation.</text>
</comment>
<dbReference type="PANTHER" id="PTHR14218">
    <property type="entry name" value="PROTEASE S8 TRIPEPTIDYL PEPTIDASE I CLN2"/>
    <property type="match status" value="1"/>
</dbReference>
<dbReference type="Gene3D" id="3.40.50.200">
    <property type="entry name" value="Peptidase S8/S53 domain"/>
    <property type="match status" value="1"/>
</dbReference>
<evidence type="ECO:0000256" key="3">
    <source>
        <dbReference type="ARBA" id="ARBA00022670"/>
    </source>
</evidence>
<keyword evidence="10" id="KW-0732">Signal</keyword>
<dbReference type="GO" id="GO:0004252">
    <property type="term" value="F:serine-type endopeptidase activity"/>
    <property type="evidence" value="ECO:0007669"/>
    <property type="project" value="InterPro"/>
</dbReference>
<organism evidence="12 13">
    <name type="scientific">Mycena albidolilacea</name>
    <dbReference type="NCBI Taxonomy" id="1033008"/>
    <lineage>
        <taxon>Eukaryota</taxon>
        <taxon>Fungi</taxon>
        <taxon>Dikarya</taxon>
        <taxon>Basidiomycota</taxon>
        <taxon>Agaricomycotina</taxon>
        <taxon>Agaricomycetes</taxon>
        <taxon>Agaricomycetidae</taxon>
        <taxon>Agaricales</taxon>
        <taxon>Marasmiineae</taxon>
        <taxon>Mycenaceae</taxon>
        <taxon>Mycena</taxon>
    </lineage>
</organism>
<dbReference type="InterPro" id="IPR015366">
    <property type="entry name" value="S53_propep"/>
</dbReference>
<keyword evidence="3 12" id="KW-0645">Protease</keyword>
<dbReference type="GO" id="GO:0046872">
    <property type="term" value="F:metal ion binding"/>
    <property type="evidence" value="ECO:0007669"/>
    <property type="project" value="UniProtKB-KW"/>
</dbReference>
<comment type="subcellular location">
    <subcellularLocation>
        <location evidence="2">Secreted</location>
        <location evidence="2">Extracellular space</location>
    </subcellularLocation>
</comment>
<dbReference type="GO" id="GO:0008240">
    <property type="term" value="F:tripeptidyl-peptidase activity"/>
    <property type="evidence" value="ECO:0007669"/>
    <property type="project" value="TreeGrafter"/>
</dbReference>
<evidence type="ECO:0000259" key="11">
    <source>
        <dbReference type="PROSITE" id="PS51695"/>
    </source>
</evidence>
<keyword evidence="5" id="KW-0378">Hydrolase</keyword>
<evidence type="ECO:0000256" key="5">
    <source>
        <dbReference type="ARBA" id="ARBA00022801"/>
    </source>
</evidence>
<dbReference type="CDD" id="cd04056">
    <property type="entry name" value="Peptidases_S53"/>
    <property type="match status" value="1"/>
</dbReference>
<dbReference type="SMART" id="SM00944">
    <property type="entry name" value="Pro-kuma_activ"/>
    <property type="match status" value="1"/>
</dbReference>
<keyword evidence="7" id="KW-0106">Calcium</keyword>
<name>A0AAD6ZEP7_9AGAR</name>
<sequence length="581" mass="61631">MLKRLTRALVFAPFACVHSTFVVIGKRDSAPPGFSLIGSPPADDVLTLRLALAQSNIQGLQDAVYDISTPGGSRYGQYLTQAQVDEYVVPSAETLDQVNTWLAASNLKASPLNSAGDWISVGMTVAQANSLLAADFSTFQIAGTNKTVIRTLSYSLPSALQKSIHWIHPTISFPNSNRPAALSRIKNTSSVTSARPQMVSLSANCQGLSSWNPACLQELYGIPSTSPNPAAPAAHVFGVSGFSNDFTNERDLRTFLETYRPDINPNTTFDFLSVDDGINNQLPADAGEDGNSNIQYAIALATGVPVTFVSTGTLPNALLTEMLDEANYLLSLEQPPQTLLNTAFVGVESEVFEGVIYTPQMAISLCNAYAQLAARGVSLIVPTGVFGSGGIPALPGCLPYDPPFPATCPFVTAVGGTEFDATQNQTEETPLKTSGGGFSSLFARPKYQDAAVPAWLAATNNTHSTAFNVSGRAIPDLSAISMLDFIFEQRLFNFSQTPQFSAAIFASMVALLNSERIAAGKPGLGFLNPLIYQHGDAFKDFTTGSITGCNSGGFNATAGWDPVSGFGSPSYPKLLKIIQDL</sequence>
<dbReference type="CDD" id="cd11377">
    <property type="entry name" value="Pro-peptidase_S53"/>
    <property type="match status" value="1"/>
</dbReference>
<gene>
    <name evidence="12" type="ORF">DFH08DRAFT_1086312</name>
</gene>
<evidence type="ECO:0000256" key="9">
    <source>
        <dbReference type="PROSITE-ProRule" id="PRU01032"/>
    </source>
</evidence>
<keyword evidence="6" id="KW-0720">Serine protease</keyword>
<dbReference type="EMBL" id="JARIHO010000055">
    <property type="protein sequence ID" value="KAJ7318947.1"/>
    <property type="molecule type" value="Genomic_DNA"/>
</dbReference>
<evidence type="ECO:0000256" key="4">
    <source>
        <dbReference type="ARBA" id="ARBA00022723"/>
    </source>
</evidence>
<protein>
    <submittedName>
        <fullName evidence="12">Family S53 protease-like protein</fullName>
    </submittedName>
</protein>
<evidence type="ECO:0000313" key="13">
    <source>
        <dbReference type="Proteomes" id="UP001218218"/>
    </source>
</evidence>
<evidence type="ECO:0000313" key="12">
    <source>
        <dbReference type="EMBL" id="KAJ7318947.1"/>
    </source>
</evidence>
<dbReference type="SUPFAM" id="SSF54897">
    <property type="entry name" value="Protease propeptides/inhibitors"/>
    <property type="match status" value="1"/>
</dbReference>
<dbReference type="Pfam" id="PF09286">
    <property type="entry name" value="Pro-kuma_activ"/>
    <property type="match status" value="1"/>
</dbReference>
<dbReference type="AlphaFoldDB" id="A0AAD6ZEP7"/>
<dbReference type="SUPFAM" id="SSF52743">
    <property type="entry name" value="Subtilisin-like"/>
    <property type="match status" value="1"/>
</dbReference>
<keyword evidence="13" id="KW-1185">Reference proteome</keyword>
<dbReference type="PANTHER" id="PTHR14218:SF15">
    <property type="entry name" value="TRIPEPTIDYL-PEPTIDASE 1"/>
    <property type="match status" value="1"/>
</dbReference>
<proteinExistence type="predicted"/>
<dbReference type="Proteomes" id="UP001218218">
    <property type="component" value="Unassembled WGS sequence"/>
</dbReference>
<evidence type="ECO:0000256" key="2">
    <source>
        <dbReference type="ARBA" id="ARBA00004239"/>
    </source>
</evidence>
<accession>A0AAD6ZEP7</accession>
<feature type="signal peptide" evidence="10">
    <location>
        <begin position="1"/>
        <end position="19"/>
    </location>
</feature>
<evidence type="ECO:0000256" key="6">
    <source>
        <dbReference type="ARBA" id="ARBA00022825"/>
    </source>
</evidence>
<evidence type="ECO:0000256" key="7">
    <source>
        <dbReference type="ARBA" id="ARBA00022837"/>
    </source>
</evidence>
<dbReference type="PROSITE" id="PS51695">
    <property type="entry name" value="SEDOLISIN"/>
    <property type="match status" value="1"/>
</dbReference>
<feature type="chain" id="PRO_5042117379" evidence="10">
    <location>
        <begin position="20"/>
        <end position="581"/>
    </location>
</feature>
<comment type="cofactor">
    <cofactor evidence="1">
        <name>Ca(2+)</name>
        <dbReference type="ChEBI" id="CHEBI:29108"/>
    </cofactor>
</comment>